<evidence type="ECO:0000313" key="2">
    <source>
        <dbReference type="EMBL" id="TNM64700.1"/>
    </source>
</evidence>
<dbReference type="RefSeq" id="WP_139404860.1">
    <property type="nucleotide sequence ID" value="NZ_JACHEW010000057.1"/>
</dbReference>
<proteinExistence type="predicted"/>
<dbReference type="Proteomes" id="UP000313988">
    <property type="component" value="Unassembled WGS sequence"/>
</dbReference>
<accession>A0A5C4XQ60</accession>
<dbReference type="AlphaFoldDB" id="A0A5C4XQ60"/>
<reference evidence="2 3" key="1">
    <citation type="submission" date="2019-06" db="EMBL/GenBank/DDBJ databases">
        <title>Genome sequence of Deinococcus radiopugnans ATCC 19172.</title>
        <authorList>
            <person name="Maclea K.S."/>
            <person name="Maynard C.R."/>
        </authorList>
    </citation>
    <scope>NUCLEOTIDE SEQUENCE [LARGE SCALE GENOMIC DNA]</scope>
    <source>
        <strain evidence="2 3">ATCC 19172</strain>
    </source>
</reference>
<evidence type="ECO:0000313" key="1">
    <source>
        <dbReference type="EMBL" id="MBB6018924.1"/>
    </source>
</evidence>
<protein>
    <submittedName>
        <fullName evidence="2">Uncharacterized protein</fullName>
    </submittedName>
</protein>
<dbReference type="Proteomes" id="UP000629870">
    <property type="component" value="Unassembled WGS sequence"/>
</dbReference>
<evidence type="ECO:0000313" key="3">
    <source>
        <dbReference type="Proteomes" id="UP000313988"/>
    </source>
</evidence>
<dbReference type="EMBL" id="VDMO01000039">
    <property type="protein sequence ID" value="TNM64700.1"/>
    <property type="molecule type" value="Genomic_DNA"/>
</dbReference>
<keyword evidence="4" id="KW-1185">Reference proteome</keyword>
<organism evidence="2 3">
    <name type="scientific">Deinococcus radiopugnans ATCC 19172</name>
    <dbReference type="NCBI Taxonomy" id="585398"/>
    <lineage>
        <taxon>Bacteria</taxon>
        <taxon>Thermotogati</taxon>
        <taxon>Deinococcota</taxon>
        <taxon>Deinococci</taxon>
        <taxon>Deinococcales</taxon>
        <taxon>Deinococcaceae</taxon>
        <taxon>Deinococcus</taxon>
    </lineage>
</organism>
<comment type="caution">
    <text evidence="2">The sequence shown here is derived from an EMBL/GenBank/DDBJ whole genome shotgun (WGS) entry which is preliminary data.</text>
</comment>
<dbReference type="EMBL" id="JACHEW010000057">
    <property type="protein sequence ID" value="MBB6018924.1"/>
    <property type="molecule type" value="Genomic_DNA"/>
</dbReference>
<gene>
    <name evidence="2" type="ORF">FHR04_19495</name>
    <name evidence="1" type="ORF">HNQ04_004206</name>
</gene>
<reference evidence="1 4" key="2">
    <citation type="submission" date="2020-08" db="EMBL/GenBank/DDBJ databases">
        <title>Genomic Encyclopedia of Type Strains, Phase IV (KMG-IV): sequencing the most valuable type-strain genomes for metagenomic binning, comparative biology and taxonomic classification.</title>
        <authorList>
            <person name="Goeker M."/>
        </authorList>
    </citation>
    <scope>NUCLEOTIDE SEQUENCE [LARGE SCALE GENOMIC DNA]</scope>
    <source>
        <strain evidence="1 4">DSM 12027</strain>
    </source>
</reference>
<name>A0A5C4XQ60_9DEIO</name>
<evidence type="ECO:0000313" key="4">
    <source>
        <dbReference type="Proteomes" id="UP000629870"/>
    </source>
</evidence>
<sequence length="96" mass="10846">MNLDEALQTLRGTALADGRVWYARCMNPSFTTLERQYCSTADEVIQWMTRCASDAGQSLELDLIVLFSGGPVFQFAAGEELLFRVMQRRPSPPRRS</sequence>